<evidence type="ECO:0000256" key="7">
    <source>
        <dbReference type="ARBA" id="ARBA00022771"/>
    </source>
</evidence>
<dbReference type="InterPro" id="IPR047849">
    <property type="entry name" value="RNF17-like_TUDOR_rpt4"/>
</dbReference>
<dbReference type="PANTHER" id="PTHR16442">
    <property type="entry name" value="RING FINGER PROTEIN 17"/>
    <property type="match status" value="1"/>
</dbReference>
<dbReference type="GO" id="GO:0008270">
    <property type="term" value="F:zinc ion binding"/>
    <property type="evidence" value="ECO:0007669"/>
    <property type="project" value="UniProtKB-KW"/>
</dbReference>
<keyword evidence="7" id="KW-0863">Zinc-finger</keyword>
<sequence>MVAAYENSKWEPIKWENDMHCAVKIPDKNQWRRGQIIRMVTDTLVEVLLYDVGVELVVNITCLRELQEDLRTMGRLSLECSLVDIRPTGGSDKWTATACDCLSLYLTGAVATIILQVCSGENNTTWPLPVKIFCRDEKGERVDVSKYLIKKGLALRERRIKKLNNSHSSSEKSLENPLEQDDSMVTKCIKINFDPDKKAADVISEHRVSEFQQKIPEPRTTGCYKPPAIPNMKVFEAIVSCIGDDGTIFVVPKLSEFELIKMMNEIQSNLKCLGLLEPYFWKKGEACAVRGSDTMWYRGKVMEVVGGTIKVQYLDHGFTEKIPQCHLYPILLYPDTPQFCIPCQLYNTKPVGNVWQPDAIELLQELLSKREVEIHIMELLLSETETPILPPYLPSSLPPPEELYAVQVKHVVSPNEVYICLDSVESCNLFNQHSDTDDSGISWESESESLNEALRRFNKNVETFPPLTDFRTEMPCLAEYDDGLWYRAKIVSVKEFNPLAVLVQFVDYGSTEKLTINRLRQIPLHLMQYPARAIKVLLAGFKPPLRDPGKTRIPYCPKWSMEALWAMIDCLQGKQLYASSKAQAPEQIVTLYEDEQYPVHMSLVEMGLADQDE</sequence>
<evidence type="ECO:0000256" key="11">
    <source>
        <dbReference type="ARBA" id="ARBA00023242"/>
    </source>
</evidence>
<dbReference type="GO" id="GO:0007283">
    <property type="term" value="P:spermatogenesis"/>
    <property type="evidence" value="ECO:0007669"/>
    <property type="project" value="UniProtKB-KW"/>
</dbReference>
<keyword evidence="4" id="KW-0963">Cytoplasm</keyword>
<feature type="domain" description="Tudor" evidence="15">
    <location>
        <begin position="280"/>
        <end position="337"/>
    </location>
</feature>
<dbReference type="CDD" id="cd20416">
    <property type="entry name" value="Tudor_TDRD4_rpt3"/>
    <property type="match status" value="1"/>
</dbReference>
<evidence type="ECO:0000256" key="14">
    <source>
        <dbReference type="ARBA" id="ARBA00072636"/>
    </source>
</evidence>
<comment type="subcellular location">
    <subcellularLocation>
        <location evidence="2">Cytoplasm</location>
    </subcellularLocation>
    <subcellularLocation>
        <location evidence="1">Nucleus</location>
    </subcellularLocation>
</comment>
<accession>A0A452UE33</accession>
<dbReference type="AlphaFoldDB" id="A0A452UE33"/>
<keyword evidence="5" id="KW-0479">Metal-binding</keyword>
<dbReference type="InterPro" id="IPR047848">
    <property type="entry name" value="RNF17-like_TUDOR_rpt3"/>
</dbReference>
<dbReference type="Pfam" id="PF00567">
    <property type="entry name" value="TUDOR"/>
    <property type="match status" value="3"/>
</dbReference>
<comment type="subunit">
    <text evidence="13">Interacts with MXD1, MXD3, MXD4, MXI1 and PIWIL1. Self-associates.</text>
</comment>
<keyword evidence="6" id="KW-0677">Repeat</keyword>
<protein>
    <recommendedName>
        <fullName evidence="14">RING finger protein 17</fullName>
    </recommendedName>
</protein>
<evidence type="ECO:0000256" key="5">
    <source>
        <dbReference type="ARBA" id="ARBA00022723"/>
    </source>
</evidence>
<evidence type="ECO:0000256" key="3">
    <source>
        <dbReference type="ARBA" id="ARBA00022473"/>
    </source>
</evidence>
<keyword evidence="3" id="KW-0217">Developmental protein</keyword>
<dbReference type="GO" id="GO:0005737">
    <property type="term" value="C:cytoplasm"/>
    <property type="evidence" value="ECO:0007669"/>
    <property type="project" value="UniProtKB-SubCell"/>
</dbReference>
<evidence type="ECO:0000259" key="15">
    <source>
        <dbReference type="PROSITE" id="PS50304"/>
    </source>
</evidence>
<dbReference type="SUPFAM" id="SSF63748">
    <property type="entry name" value="Tudor/PWWP/MBT"/>
    <property type="match status" value="3"/>
</dbReference>
<dbReference type="PROSITE" id="PS50304">
    <property type="entry name" value="TUDOR"/>
    <property type="match status" value="3"/>
</dbReference>
<organism evidence="16">
    <name type="scientific">Ursus maritimus</name>
    <name type="common">Polar bear</name>
    <name type="synonym">Thalarctos maritimus</name>
    <dbReference type="NCBI Taxonomy" id="29073"/>
    <lineage>
        <taxon>Eukaryota</taxon>
        <taxon>Metazoa</taxon>
        <taxon>Chordata</taxon>
        <taxon>Craniata</taxon>
        <taxon>Vertebrata</taxon>
        <taxon>Euteleostomi</taxon>
        <taxon>Mammalia</taxon>
        <taxon>Eutheria</taxon>
        <taxon>Laurasiatheria</taxon>
        <taxon>Carnivora</taxon>
        <taxon>Caniformia</taxon>
        <taxon>Ursidae</taxon>
        <taxon>Ursus</taxon>
    </lineage>
</organism>
<dbReference type="CDD" id="cd20417">
    <property type="entry name" value="Tudor_TDRD4_rpt4"/>
    <property type="match status" value="1"/>
</dbReference>
<keyword evidence="9" id="KW-0862">Zinc</keyword>
<dbReference type="InterPro" id="IPR002999">
    <property type="entry name" value="Tudor"/>
</dbReference>
<evidence type="ECO:0000256" key="6">
    <source>
        <dbReference type="ARBA" id="ARBA00022737"/>
    </source>
</evidence>
<keyword evidence="8" id="KW-0221">Differentiation</keyword>
<feature type="domain" description="Tudor" evidence="15">
    <location>
        <begin position="14"/>
        <end position="73"/>
    </location>
</feature>
<dbReference type="Ensembl" id="ENSUMAT00000022485.1">
    <property type="protein sequence ID" value="ENSUMAP00000019006.1"/>
    <property type="gene ID" value="ENSUMAG00000013953.1"/>
</dbReference>
<dbReference type="InterPro" id="IPR035437">
    <property type="entry name" value="SNase_OB-fold_sf"/>
</dbReference>
<evidence type="ECO:0000256" key="8">
    <source>
        <dbReference type="ARBA" id="ARBA00022782"/>
    </source>
</evidence>
<evidence type="ECO:0000256" key="13">
    <source>
        <dbReference type="ARBA" id="ARBA00062119"/>
    </source>
</evidence>
<dbReference type="SUPFAM" id="SSF50199">
    <property type="entry name" value="Staphylococcal nuclease"/>
    <property type="match status" value="1"/>
</dbReference>
<dbReference type="GeneTree" id="ENSGT00940000157559"/>
<dbReference type="GO" id="GO:0005634">
    <property type="term" value="C:nucleus"/>
    <property type="evidence" value="ECO:0007669"/>
    <property type="project" value="UniProtKB-SubCell"/>
</dbReference>
<keyword evidence="10" id="KW-0744">Spermatogenesis</keyword>
<dbReference type="FunFam" id="2.30.30.140:FF:000114">
    <property type="entry name" value="RING finger protein 17"/>
    <property type="match status" value="1"/>
</dbReference>
<evidence type="ECO:0000256" key="1">
    <source>
        <dbReference type="ARBA" id="ARBA00004123"/>
    </source>
</evidence>
<evidence type="ECO:0000256" key="10">
    <source>
        <dbReference type="ARBA" id="ARBA00022871"/>
    </source>
</evidence>
<evidence type="ECO:0000313" key="16">
    <source>
        <dbReference type="Ensembl" id="ENSUMAP00000019006"/>
    </source>
</evidence>
<dbReference type="InterPro" id="IPR047850">
    <property type="entry name" value="RNF17-like_TUDOR_rpt5"/>
</dbReference>
<dbReference type="OMA" id="APFSIPC"/>
<proteinExistence type="predicted"/>
<feature type="domain" description="Tudor" evidence="15">
    <location>
        <begin position="469"/>
        <end position="529"/>
    </location>
</feature>
<name>A0A452UE33_URSMA</name>
<dbReference type="CDD" id="cd20418">
    <property type="entry name" value="Tudor_TDRD4_rpt5"/>
    <property type="match status" value="1"/>
</dbReference>
<comment type="function">
    <text evidence="12">Seems to be involved in regulation of transcriptional activity of MYC. In vitro, inhibits DNA-binding activity of Mad-MAX heterodimers. Can recruit Mad transcriptional repressors (MXD1, MXD3, MXD4 and MXI1) to the cytoplasm. May be involved in spermiogenesis.</text>
</comment>
<evidence type="ECO:0000256" key="9">
    <source>
        <dbReference type="ARBA" id="ARBA00022833"/>
    </source>
</evidence>
<evidence type="ECO:0000256" key="2">
    <source>
        <dbReference type="ARBA" id="ARBA00004496"/>
    </source>
</evidence>
<dbReference type="PANTHER" id="PTHR16442:SF1">
    <property type="entry name" value="RING FINGER PROTEIN 17"/>
    <property type="match status" value="1"/>
</dbReference>
<dbReference type="Gene3D" id="2.30.30.140">
    <property type="match status" value="3"/>
</dbReference>
<reference evidence="16" key="1">
    <citation type="submission" date="2019-03" db="UniProtKB">
        <authorList>
            <consortium name="Ensembl"/>
        </authorList>
    </citation>
    <scope>IDENTIFICATION</scope>
</reference>
<evidence type="ECO:0000256" key="12">
    <source>
        <dbReference type="ARBA" id="ARBA00057086"/>
    </source>
</evidence>
<keyword evidence="11" id="KW-0539">Nucleus</keyword>
<dbReference type="SMART" id="SM00333">
    <property type="entry name" value="TUDOR"/>
    <property type="match status" value="3"/>
</dbReference>
<dbReference type="GO" id="GO:0030154">
    <property type="term" value="P:cell differentiation"/>
    <property type="evidence" value="ECO:0007669"/>
    <property type="project" value="UniProtKB-KW"/>
</dbReference>
<dbReference type="Gene3D" id="2.40.50.90">
    <property type="match status" value="1"/>
</dbReference>
<evidence type="ECO:0000256" key="4">
    <source>
        <dbReference type="ARBA" id="ARBA00022490"/>
    </source>
</evidence>